<feature type="domain" description="ABC transporter substrate-binding protein PnrA-like" evidence="9">
    <location>
        <begin position="71"/>
        <end position="374"/>
    </location>
</feature>
<protein>
    <recommendedName>
        <fullName evidence="9">ABC transporter substrate-binding protein PnrA-like domain-containing protein</fullName>
    </recommendedName>
</protein>
<accession>A0A6J4HJ32</accession>
<keyword evidence="4 8" id="KW-0732">Signal</keyword>
<evidence type="ECO:0000259" key="9">
    <source>
        <dbReference type="Pfam" id="PF02608"/>
    </source>
</evidence>
<dbReference type="InterPro" id="IPR008107">
    <property type="entry name" value="Mycoplasma_p48"/>
</dbReference>
<feature type="signal peptide" evidence="8">
    <location>
        <begin position="1"/>
        <end position="24"/>
    </location>
</feature>
<evidence type="ECO:0000256" key="5">
    <source>
        <dbReference type="ARBA" id="ARBA00023136"/>
    </source>
</evidence>
<name>A0A6J4HJ32_9ACTN</name>
<dbReference type="PANTHER" id="PTHR34296">
    <property type="entry name" value="TRANSCRIPTIONAL ACTIVATOR PROTEIN MED"/>
    <property type="match status" value="1"/>
</dbReference>
<keyword evidence="5" id="KW-0472">Membrane</keyword>
<dbReference type="Gene3D" id="3.40.50.2300">
    <property type="match status" value="2"/>
</dbReference>
<dbReference type="PROSITE" id="PS51257">
    <property type="entry name" value="PROKAR_LIPOPROTEIN"/>
    <property type="match status" value="1"/>
</dbReference>
<evidence type="ECO:0000256" key="7">
    <source>
        <dbReference type="SAM" id="MobiDB-lite"/>
    </source>
</evidence>
<proteinExistence type="inferred from homology"/>
<sequence length="377" mass="39515">MRTRRWFQITALLAGLSLFAAACADEDDEVATDDQSETEDGSETESESDTESESESGAGSGSGGEGFKACQVTDIGGIDDRSFNETAYEGILRAEEELGAESEFLESGGEEDYATNIAALMDQGCDLIVTVGFLLGDATLEAAEANPDQDFAIVDFAYDEPVDNIKPLLFNTNEAAFLAGYLAAGMTETGTVGTFGGVNVPPVTIFMDGFLAGIEHHNTEKGTDVALLGWDGADGLFTGDFEDQDKGRQTAQSLLDEGADIVFPVAGPVGLGAAAAVRDAGDANMVWVDSDGCESAAEFCDLFITSVLKNIDNAVFDTIETAQAGELDGEPYLGTLENDGVGLAELHEFEDDVPQELKDELEALQASIIAGDIPVGG</sequence>
<dbReference type="PANTHER" id="PTHR34296:SF2">
    <property type="entry name" value="ABC TRANSPORTER GUANOSINE-BINDING PROTEIN NUPN"/>
    <property type="match status" value="1"/>
</dbReference>
<dbReference type="PRINTS" id="PR01733">
    <property type="entry name" value="LIPPROTEIN48"/>
</dbReference>
<dbReference type="GO" id="GO:0005886">
    <property type="term" value="C:plasma membrane"/>
    <property type="evidence" value="ECO:0007669"/>
    <property type="project" value="UniProtKB-SubCell"/>
</dbReference>
<feature type="region of interest" description="Disordered" evidence="7">
    <location>
        <begin position="27"/>
        <end position="66"/>
    </location>
</feature>
<dbReference type="InterPro" id="IPR028082">
    <property type="entry name" value="Peripla_BP_I"/>
</dbReference>
<evidence type="ECO:0000256" key="2">
    <source>
        <dbReference type="ARBA" id="ARBA00008610"/>
    </source>
</evidence>
<evidence type="ECO:0000256" key="6">
    <source>
        <dbReference type="ARBA" id="ARBA00023288"/>
    </source>
</evidence>
<organism evidence="10">
    <name type="scientific">uncultured Acidimicrobiales bacterium</name>
    <dbReference type="NCBI Taxonomy" id="310071"/>
    <lineage>
        <taxon>Bacteria</taxon>
        <taxon>Bacillati</taxon>
        <taxon>Actinomycetota</taxon>
        <taxon>Acidimicrobiia</taxon>
        <taxon>Acidimicrobiales</taxon>
        <taxon>environmental samples</taxon>
    </lineage>
</organism>
<comment type="subcellular location">
    <subcellularLocation>
        <location evidence="1">Cell membrane</location>
        <topology evidence="1">Lipid-anchor</topology>
    </subcellularLocation>
</comment>
<feature type="compositionally biased region" description="Acidic residues" evidence="7">
    <location>
        <begin position="27"/>
        <end position="54"/>
    </location>
</feature>
<reference evidence="10" key="1">
    <citation type="submission" date="2020-02" db="EMBL/GenBank/DDBJ databases">
        <authorList>
            <person name="Meier V. D."/>
        </authorList>
    </citation>
    <scope>NUCLEOTIDE SEQUENCE</scope>
    <source>
        <strain evidence="10">AVDCRST_MAG20</strain>
    </source>
</reference>
<evidence type="ECO:0000256" key="3">
    <source>
        <dbReference type="ARBA" id="ARBA00022475"/>
    </source>
</evidence>
<dbReference type="InterPro" id="IPR050957">
    <property type="entry name" value="BMP_lipoprotein"/>
</dbReference>
<dbReference type="EMBL" id="CADCSY010000040">
    <property type="protein sequence ID" value="CAA9226245.1"/>
    <property type="molecule type" value="Genomic_DNA"/>
</dbReference>
<dbReference type="CDD" id="cd06354">
    <property type="entry name" value="PBP1_PrnA-like"/>
    <property type="match status" value="1"/>
</dbReference>
<dbReference type="SUPFAM" id="SSF53822">
    <property type="entry name" value="Periplasmic binding protein-like I"/>
    <property type="match status" value="1"/>
</dbReference>
<evidence type="ECO:0000313" key="10">
    <source>
        <dbReference type="EMBL" id="CAA9226245.1"/>
    </source>
</evidence>
<gene>
    <name evidence="10" type="ORF">AVDCRST_MAG20-982</name>
</gene>
<feature type="chain" id="PRO_5026807351" description="ABC transporter substrate-binding protein PnrA-like domain-containing protein" evidence="8">
    <location>
        <begin position="25"/>
        <end position="377"/>
    </location>
</feature>
<evidence type="ECO:0000256" key="4">
    <source>
        <dbReference type="ARBA" id="ARBA00022729"/>
    </source>
</evidence>
<evidence type="ECO:0000256" key="1">
    <source>
        <dbReference type="ARBA" id="ARBA00004193"/>
    </source>
</evidence>
<evidence type="ECO:0000256" key="8">
    <source>
        <dbReference type="SAM" id="SignalP"/>
    </source>
</evidence>
<comment type="similarity">
    <text evidence="2">Belongs to the BMP lipoprotein family.</text>
</comment>
<dbReference type="InterPro" id="IPR003760">
    <property type="entry name" value="PnrA-like"/>
</dbReference>
<keyword evidence="3" id="KW-1003">Cell membrane</keyword>
<dbReference type="Pfam" id="PF02608">
    <property type="entry name" value="Bmp"/>
    <property type="match status" value="1"/>
</dbReference>
<keyword evidence="6" id="KW-0449">Lipoprotein</keyword>
<dbReference type="AlphaFoldDB" id="A0A6J4HJ32"/>